<evidence type="ECO:0000313" key="6">
    <source>
        <dbReference type="Proteomes" id="UP000070444"/>
    </source>
</evidence>
<keyword evidence="6" id="KW-1185">Reference proteome</keyword>
<feature type="compositionally biased region" description="Acidic residues" evidence="4">
    <location>
        <begin position="561"/>
        <end position="576"/>
    </location>
</feature>
<reference evidence="5 6" key="1">
    <citation type="journal article" date="2015" name="Genome Biol. Evol.">
        <title>Phylogenomic analyses indicate that early fungi evolved digesting cell walls of algal ancestors of land plants.</title>
        <authorList>
            <person name="Chang Y."/>
            <person name="Wang S."/>
            <person name="Sekimoto S."/>
            <person name="Aerts A.L."/>
            <person name="Choi C."/>
            <person name="Clum A."/>
            <person name="LaButti K.M."/>
            <person name="Lindquist E.A."/>
            <person name="Yee Ngan C."/>
            <person name="Ohm R.A."/>
            <person name="Salamov A.A."/>
            <person name="Grigoriev I.V."/>
            <person name="Spatafora J.W."/>
            <person name="Berbee M.L."/>
        </authorList>
    </citation>
    <scope>NUCLEOTIDE SEQUENCE [LARGE SCALE GENOMIC DNA]</scope>
    <source>
        <strain evidence="5 6">NRRL 28638</strain>
    </source>
</reference>
<proteinExistence type="predicted"/>
<dbReference type="Pfam" id="PF00400">
    <property type="entry name" value="WD40"/>
    <property type="match status" value="3"/>
</dbReference>
<dbReference type="EMBL" id="KQ964451">
    <property type="protein sequence ID" value="KXN72521.1"/>
    <property type="molecule type" value="Genomic_DNA"/>
</dbReference>
<dbReference type="Proteomes" id="UP000070444">
    <property type="component" value="Unassembled WGS sequence"/>
</dbReference>
<dbReference type="SUPFAM" id="SSF50978">
    <property type="entry name" value="WD40 repeat-like"/>
    <property type="match status" value="1"/>
</dbReference>
<feature type="repeat" description="WD" evidence="3">
    <location>
        <begin position="40"/>
        <end position="81"/>
    </location>
</feature>
<dbReference type="InterPro" id="IPR015943">
    <property type="entry name" value="WD40/YVTN_repeat-like_dom_sf"/>
</dbReference>
<dbReference type="OrthoDB" id="4869960at2759"/>
<dbReference type="Gene3D" id="2.130.10.10">
    <property type="entry name" value="YVTN repeat-like/Quinoprotein amine dehydrogenase"/>
    <property type="match status" value="3"/>
</dbReference>
<dbReference type="InterPro" id="IPR036322">
    <property type="entry name" value="WD40_repeat_dom_sf"/>
</dbReference>
<evidence type="ECO:0000256" key="1">
    <source>
        <dbReference type="ARBA" id="ARBA00022574"/>
    </source>
</evidence>
<feature type="region of interest" description="Disordered" evidence="4">
    <location>
        <begin position="512"/>
        <end position="584"/>
    </location>
</feature>
<keyword evidence="2" id="KW-0677">Repeat</keyword>
<dbReference type="PANTHER" id="PTHR15574:SF40">
    <property type="entry name" value="WD AND TETRATRICOPEPTIDE REPEATS PROTEIN 1"/>
    <property type="match status" value="1"/>
</dbReference>
<dbReference type="AlphaFoldDB" id="A0A137PC58"/>
<accession>A0A137PC58</accession>
<organism evidence="5 6">
    <name type="scientific">Conidiobolus coronatus (strain ATCC 28846 / CBS 209.66 / NRRL 28638)</name>
    <name type="common">Delacroixia coronata</name>
    <dbReference type="NCBI Taxonomy" id="796925"/>
    <lineage>
        <taxon>Eukaryota</taxon>
        <taxon>Fungi</taxon>
        <taxon>Fungi incertae sedis</taxon>
        <taxon>Zoopagomycota</taxon>
        <taxon>Entomophthoromycotina</taxon>
        <taxon>Entomophthoromycetes</taxon>
        <taxon>Entomophthorales</taxon>
        <taxon>Ancylistaceae</taxon>
        <taxon>Conidiobolus</taxon>
    </lineage>
</organism>
<dbReference type="PROSITE" id="PS50294">
    <property type="entry name" value="WD_REPEATS_REGION"/>
    <property type="match status" value="1"/>
</dbReference>
<dbReference type="InterPro" id="IPR001680">
    <property type="entry name" value="WD40_rpt"/>
</dbReference>
<dbReference type="GO" id="GO:0045717">
    <property type="term" value="P:negative regulation of fatty acid biosynthetic process"/>
    <property type="evidence" value="ECO:0007669"/>
    <property type="project" value="TreeGrafter"/>
</dbReference>
<evidence type="ECO:0000256" key="4">
    <source>
        <dbReference type="SAM" id="MobiDB-lite"/>
    </source>
</evidence>
<dbReference type="GO" id="GO:0005737">
    <property type="term" value="C:cytoplasm"/>
    <property type="evidence" value="ECO:0007669"/>
    <property type="project" value="TreeGrafter"/>
</dbReference>
<dbReference type="GO" id="GO:0080008">
    <property type="term" value="C:Cul4-RING E3 ubiquitin ligase complex"/>
    <property type="evidence" value="ECO:0007669"/>
    <property type="project" value="TreeGrafter"/>
</dbReference>
<keyword evidence="1 3" id="KW-0853">WD repeat</keyword>
<feature type="compositionally biased region" description="Pro residues" evidence="4">
    <location>
        <begin position="522"/>
        <end position="532"/>
    </location>
</feature>
<evidence type="ECO:0000256" key="2">
    <source>
        <dbReference type="ARBA" id="ARBA00022737"/>
    </source>
</evidence>
<dbReference type="PROSITE" id="PS50082">
    <property type="entry name" value="WD_REPEATS_2"/>
    <property type="match status" value="2"/>
</dbReference>
<evidence type="ECO:0000256" key="3">
    <source>
        <dbReference type="PROSITE-ProRule" id="PRU00221"/>
    </source>
</evidence>
<dbReference type="SMART" id="SM00320">
    <property type="entry name" value="WD40"/>
    <property type="match status" value="7"/>
</dbReference>
<gene>
    <name evidence="5" type="ORF">CONCODRAFT_77713</name>
</gene>
<dbReference type="OMA" id="DQMVMLW"/>
<dbReference type="InterPro" id="IPR045151">
    <property type="entry name" value="DCAF8"/>
</dbReference>
<dbReference type="STRING" id="796925.A0A137PC58"/>
<protein>
    <submittedName>
        <fullName evidence="5">WD40 repeat-like protein</fullName>
    </submittedName>
</protein>
<evidence type="ECO:0000313" key="5">
    <source>
        <dbReference type="EMBL" id="KXN72521.1"/>
    </source>
</evidence>
<feature type="repeat" description="WD" evidence="3">
    <location>
        <begin position="366"/>
        <end position="395"/>
    </location>
</feature>
<sequence>MSSLFQRNFERMLKPNNRGFKRKICSDLSIVQTFEVSKTLEAHTGCVNTLCWSSDGKYLLSGSDDTKLLIWNYENYSPVISIDTGHTGNIFDAKFMPYTNDSTIVCCAADKLIKVFDINYEKDLKYSSGSAKLTCRCHTKRAKKIAPLSSHTFLSCSEDSTIRLTDLRENHFCSNSHRKPLFDYQTISQDLTALSVNPFDPHYILVGGENRHVYLSDLRMAKNSDSPTYISKFSIHSFDGRPNDTITAVRFSKHKRTEFLASWSGERIYLFDIHREVHSSQANDSDSSGSIISDTHPWGTNYGEGFIDYDEDERSDNEAHYNSSFATDDPDASRENEMTEQFDYVCPIKSYQGHCNIQTVKDVNFYGPQDEYVMSGSDDGKLFIWDKVKGNVVQILTCDTEIVNCMEGHPFDPSIAVSGIDDSVKIIAPASNLEMCKIPLSDTFMEPDPFTRPSLEGSPEVIKYYSPESHMPNVKRICLKNERNRKLGHHHITRFDLGALLMGLYGYTGTLSEDAQSEGSDPPDPTDSPDQPPVRNYVITYGFPRNIWPNSGASLSSERSNDDDSDQEDAADSDNSDDFHFSPI</sequence>
<name>A0A137PC58_CONC2</name>
<dbReference type="PANTHER" id="PTHR15574">
    <property type="entry name" value="WD REPEAT DOMAIN-CONTAINING FAMILY"/>
    <property type="match status" value="1"/>
</dbReference>